<organism evidence="1">
    <name type="scientific">Rhizophora mucronata</name>
    <name type="common">Asiatic mangrove</name>
    <dbReference type="NCBI Taxonomy" id="61149"/>
    <lineage>
        <taxon>Eukaryota</taxon>
        <taxon>Viridiplantae</taxon>
        <taxon>Streptophyta</taxon>
        <taxon>Embryophyta</taxon>
        <taxon>Tracheophyta</taxon>
        <taxon>Spermatophyta</taxon>
        <taxon>Magnoliopsida</taxon>
        <taxon>eudicotyledons</taxon>
        <taxon>Gunneridae</taxon>
        <taxon>Pentapetalae</taxon>
        <taxon>rosids</taxon>
        <taxon>fabids</taxon>
        <taxon>Malpighiales</taxon>
        <taxon>Rhizophoraceae</taxon>
        <taxon>Rhizophora</taxon>
    </lineage>
</organism>
<name>A0A2P2IP18_RHIMU</name>
<protein>
    <submittedName>
        <fullName evidence="1">Uncharacterized protein</fullName>
    </submittedName>
</protein>
<reference evidence="1" key="1">
    <citation type="submission" date="2018-02" db="EMBL/GenBank/DDBJ databases">
        <title>Rhizophora mucronata_Transcriptome.</title>
        <authorList>
            <person name="Meera S.P."/>
            <person name="Sreeshan A."/>
            <person name="Augustine A."/>
        </authorList>
    </citation>
    <scope>NUCLEOTIDE SEQUENCE</scope>
    <source>
        <tissue evidence="1">Leaf</tissue>
    </source>
</reference>
<dbReference type="AlphaFoldDB" id="A0A2P2IP18"/>
<sequence>MGNMTVWTDPVVSLWDMRWELKSCVIFSLL</sequence>
<proteinExistence type="predicted"/>
<dbReference type="EMBL" id="GGEC01002463">
    <property type="protein sequence ID" value="MBW82946.1"/>
    <property type="molecule type" value="Transcribed_RNA"/>
</dbReference>
<accession>A0A2P2IP18</accession>
<evidence type="ECO:0000313" key="1">
    <source>
        <dbReference type="EMBL" id="MBW82946.1"/>
    </source>
</evidence>